<dbReference type="InterPro" id="IPR038488">
    <property type="entry name" value="Integrase_DNA-bd_sf"/>
</dbReference>
<keyword evidence="3" id="KW-0238">DNA-binding</keyword>
<feature type="domain" description="Tyr recombinase" evidence="5">
    <location>
        <begin position="214"/>
        <end position="396"/>
    </location>
</feature>
<dbReference type="GO" id="GO:0003677">
    <property type="term" value="F:DNA binding"/>
    <property type="evidence" value="ECO:0007669"/>
    <property type="project" value="UniProtKB-KW"/>
</dbReference>
<sequence>MLSDARARKINAGDKPISDTSVRGLYLFPSSISGTGKWVLRYKSPETGKRRDMGLGIYPVVPIRDVRAKAFALRQQIEDGVDPLEQRRREQEALKKEAEIPTFEAAARAFHTDHAAGFRNAKHKDQWINTLAAEVFPRIGTTRVDQLTAADFADCLKPIWLSKAETASRVRQRCDAVMKWCAARGFIVASPVSVVDKLLPKQPGKRERVEHQPAMPWRLVPGFVRNHLHHGKRTVSCLMLELVILTAVRSGELRLMSWDELDFRTAIWTIPASRMKAKQAHRVPLTPYCLALLKDLRKVEEAHILAGAAPGRLVFRTRKDTAYSDMILTKFLRDKKAESDTPGRIATAHGFRSSFRDWASESGYSRDLAERALAHTIRNARKLPITAPIFSISGAP</sequence>
<keyword evidence="4" id="KW-0233">DNA recombination</keyword>
<dbReference type="EMBL" id="JACIEZ010000006">
    <property type="protein sequence ID" value="MBB4065770.1"/>
    <property type="molecule type" value="Genomic_DNA"/>
</dbReference>
<dbReference type="Pfam" id="PF22022">
    <property type="entry name" value="Phage_int_M"/>
    <property type="match status" value="1"/>
</dbReference>
<dbReference type="InterPro" id="IPR002104">
    <property type="entry name" value="Integrase_catalytic"/>
</dbReference>
<dbReference type="Gene3D" id="3.30.160.390">
    <property type="entry name" value="Integrase, DNA-binding domain"/>
    <property type="match status" value="1"/>
</dbReference>
<dbReference type="Gene3D" id="1.10.150.130">
    <property type="match status" value="1"/>
</dbReference>
<dbReference type="InterPro" id="IPR011010">
    <property type="entry name" value="DNA_brk_join_enz"/>
</dbReference>
<dbReference type="GO" id="GO:0015074">
    <property type="term" value="P:DNA integration"/>
    <property type="evidence" value="ECO:0007669"/>
    <property type="project" value="UniProtKB-KW"/>
</dbReference>
<gene>
    <name evidence="6" type="ORF">GGR23_002978</name>
</gene>
<dbReference type="InterPro" id="IPR050808">
    <property type="entry name" value="Phage_Integrase"/>
</dbReference>
<dbReference type="InterPro" id="IPR025166">
    <property type="entry name" value="Integrase_DNA_bind_dom"/>
</dbReference>
<name>A0A7W6NLT3_9HYPH</name>
<dbReference type="GO" id="GO:0006310">
    <property type="term" value="P:DNA recombination"/>
    <property type="evidence" value="ECO:0007669"/>
    <property type="project" value="UniProtKB-KW"/>
</dbReference>
<keyword evidence="7" id="KW-1185">Reference proteome</keyword>
<organism evidence="6 7">
    <name type="scientific">Gellertiella hungarica</name>
    <dbReference type="NCBI Taxonomy" id="1572859"/>
    <lineage>
        <taxon>Bacteria</taxon>
        <taxon>Pseudomonadati</taxon>
        <taxon>Pseudomonadota</taxon>
        <taxon>Alphaproteobacteria</taxon>
        <taxon>Hyphomicrobiales</taxon>
        <taxon>Rhizobiaceae</taxon>
        <taxon>Gellertiella</taxon>
    </lineage>
</organism>
<evidence type="ECO:0000313" key="7">
    <source>
        <dbReference type="Proteomes" id="UP000528286"/>
    </source>
</evidence>
<keyword evidence="2" id="KW-0229">DNA integration</keyword>
<evidence type="ECO:0000256" key="3">
    <source>
        <dbReference type="ARBA" id="ARBA00023125"/>
    </source>
</evidence>
<proteinExistence type="inferred from homology"/>
<evidence type="ECO:0000256" key="1">
    <source>
        <dbReference type="ARBA" id="ARBA00008857"/>
    </source>
</evidence>
<evidence type="ECO:0000256" key="2">
    <source>
        <dbReference type="ARBA" id="ARBA00022908"/>
    </source>
</evidence>
<accession>A0A7W6NLT3</accession>
<dbReference type="RefSeq" id="WP_246365530.1">
    <property type="nucleotide sequence ID" value="NZ_JACIEZ010000006.1"/>
</dbReference>
<comment type="caution">
    <text evidence="6">The sequence shown here is derived from an EMBL/GenBank/DDBJ whole genome shotgun (WGS) entry which is preliminary data.</text>
</comment>
<dbReference type="Pfam" id="PF13356">
    <property type="entry name" value="Arm-DNA-bind_3"/>
    <property type="match status" value="1"/>
</dbReference>
<dbReference type="InterPro" id="IPR013762">
    <property type="entry name" value="Integrase-like_cat_sf"/>
</dbReference>
<evidence type="ECO:0000259" key="5">
    <source>
        <dbReference type="PROSITE" id="PS51898"/>
    </source>
</evidence>
<dbReference type="PROSITE" id="PS51898">
    <property type="entry name" value="TYR_RECOMBINASE"/>
    <property type="match status" value="1"/>
</dbReference>
<dbReference type="PANTHER" id="PTHR30629:SF2">
    <property type="entry name" value="PROPHAGE INTEGRASE INTS-RELATED"/>
    <property type="match status" value="1"/>
</dbReference>
<evidence type="ECO:0000256" key="4">
    <source>
        <dbReference type="ARBA" id="ARBA00023172"/>
    </source>
</evidence>
<dbReference type="Gene3D" id="1.10.443.10">
    <property type="entry name" value="Intergrase catalytic core"/>
    <property type="match status" value="1"/>
</dbReference>
<reference evidence="6 7" key="1">
    <citation type="submission" date="2020-08" db="EMBL/GenBank/DDBJ databases">
        <title>Genomic Encyclopedia of Type Strains, Phase IV (KMG-IV): sequencing the most valuable type-strain genomes for metagenomic binning, comparative biology and taxonomic classification.</title>
        <authorList>
            <person name="Goeker M."/>
        </authorList>
    </citation>
    <scope>NUCLEOTIDE SEQUENCE [LARGE SCALE GENOMIC DNA]</scope>
    <source>
        <strain evidence="6 7">DSM 29853</strain>
    </source>
</reference>
<dbReference type="InterPro" id="IPR053876">
    <property type="entry name" value="Phage_int_M"/>
</dbReference>
<comment type="similarity">
    <text evidence="1">Belongs to the 'phage' integrase family.</text>
</comment>
<protein>
    <submittedName>
        <fullName evidence="6">Integrase</fullName>
    </submittedName>
</protein>
<dbReference type="Proteomes" id="UP000528286">
    <property type="component" value="Unassembled WGS sequence"/>
</dbReference>
<dbReference type="SUPFAM" id="SSF56349">
    <property type="entry name" value="DNA breaking-rejoining enzymes"/>
    <property type="match status" value="1"/>
</dbReference>
<dbReference type="PANTHER" id="PTHR30629">
    <property type="entry name" value="PROPHAGE INTEGRASE"/>
    <property type="match status" value="1"/>
</dbReference>
<dbReference type="Pfam" id="PF00589">
    <property type="entry name" value="Phage_integrase"/>
    <property type="match status" value="1"/>
</dbReference>
<evidence type="ECO:0000313" key="6">
    <source>
        <dbReference type="EMBL" id="MBB4065770.1"/>
    </source>
</evidence>
<dbReference type="AlphaFoldDB" id="A0A7W6NLT3"/>
<dbReference type="InterPro" id="IPR010998">
    <property type="entry name" value="Integrase_recombinase_N"/>
</dbReference>